<protein>
    <submittedName>
        <fullName evidence="1">Uncharacterized protein</fullName>
    </submittedName>
</protein>
<dbReference type="AlphaFoldDB" id="A0A6S6SHU2"/>
<evidence type="ECO:0000313" key="1">
    <source>
        <dbReference type="EMBL" id="CAA6802358.1"/>
    </source>
</evidence>
<dbReference type="InterPro" id="IPR032675">
    <property type="entry name" value="LRR_dom_sf"/>
</dbReference>
<gene>
    <name evidence="1" type="ORF">HELGO_WM35071</name>
</gene>
<dbReference type="Gene3D" id="3.80.10.10">
    <property type="entry name" value="Ribonuclease Inhibitor"/>
    <property type="match status" value="1"/>
</dbReference>
<sequence>MNNLEISNQQFQDIITNIPANWRDLNKEKLHGHEEIKKENIGYYLFKVNIDEAHVIFGGCEPAHALLKVLVRSLYSQTIKKLHIGIFNESHGNYDYEDSVQILSKGFFPNLKIFSIGFYDELYNGGMNFAGKLGDVTTLVQKMPRIEELELMGFFELKQKVDFQYLRKLTLWSDSDSIGWLSLYHDISQDTLDNFLLSNLPKVNCLELFLDDDSHFVFPQIFLEAKTVSKLELMDIEGGFLIGEEEKLLESALADSCNITRIVSNKK</sequence>
<proteinExistence type="predicted"/>
<organism evidence="1">
    <name type="scientific">uncultured Sulfurovum sp</name>
    <dbReference type="NCBI Taxonomy" id="269237"/>
    <lineage>
        <taxon>Bacteria</taxon>
        <taxon>Pseudomonadati</taxon>
        <taxon>Campylobacterota</taxon>
        <taxon>Epsilonproteobacteria</taxon>
        <taxon>Campylobacterales</taxon>
        <taxon>Sulfurovaceae</taxon>
        <taxon>Sulfurovum</taxon>
        <taxon>environmental samples</taxon>
    </lineage>
</organism>
<name>A0A6S6SHU2_9BACT</name>
<dbReference type="EMBL" id="CACVAP010000038">
    <property type="protein sequence ID" value="CAA6802358.1"/>
    <property type="molecule type" value="Genomic_DNA"/>
</dbReference>
<accession>A0A6S6SHU2</accession>
<reference evidence="1" key="1">
    <citation type="submission" date="2020-01" db="EMBL/GenBank/DDBJ databases">
        <authorList>
            <person name="Meier V. D."/>
            <person name="Meier V D."/>
        </authorList>
    </citation>
    <scope>NUCLEOTIDE SEQUENCE</scope>
    <source>
        <strain evidence="1">HLG_WM_MAG_06</strain>
    </source>
</reference>